<dbReference type="Gene3D" id="2.60.40.1120">
    <property type="entry name" value="Carboxypeptidase-like, regulatory domain"/>
    <property type="match status" value="1"/>
</dbReference>
<sequence>MTLVLVCFATTYSMAATKAHYNAFSPSCTLQSDDGRILKGHVTDEMGQPMIGVVVNTENNMLKTLTDIDGNFEIKVYDNTVLILTFIGYKTEKISVSNRQEINVSMQPVSATIDNVVVIGYGTAKKESLTSAISTLDSKDIARSSAVNTSGAIAGKIAGVNSRQSQGRPGDVTDIVIRNMGAPLYVVDGMQVDAGQFNNIDFNDIESISVLKDASAAIYGVRAGNGVIVVTTKSGRRKTSSTINVNGYTGIQSMFRYPDGADAATWVRAKAQSATILKQTNPYTPEDLQKYYDGTEKGYRNFNWKKFIFDTAPQNYIEINSTGGSERMSYYAAMSHVKQESIVRNYGHFERTNLQLNVNADIAKNLTFGMKINGRVENTHHVAFNSYLSGNDAYWTAFYASLNNEPIMRPYANDNPKYPAVCRGIYTNFANLTYERAGTDKDSWRIFQGSLNLEWEPLKDLKLKGIINYMVGARRHNMRAKGYSLYGYDEATDTYYEAIRSNSGLIQRDYMNEELINGQLSANYNTTIAVKHKISAFIGAENYLNSYPNLTIQSKPETDAVKLLDKNDVTLMNDVGDEKSARVGFMGRFNYSYADRYILEFSARYDGSWKFPPNHRWGFFPSISGGWRMSEEPLWQKLDLQKYIQYMKIRLSWGILGDDNISGYNANSWRGGYNYGTAGAVMDGAYITGASVRSLPITNISWIKAHMLDVGIDFGLLDNRLTGTFDFFRRERKGLPAGRYDVRLPGEVGFSLPSENLNSDLVKGFDASVKWTERKQDFSYSVSGNITLARRYNWNQYKPTFGNSRDYYVYNARHRLAGAAWGLVCIGQFRTWEEIAEYPVNIDGKGNSTLRPGDLIYKDTNKDGIITDDDQQAVSVLGYEDRNTPIINFGMSLSLEWKGMDFAADFAGAAKVTHIFNWEQRFPFHSGNSPMNMLADQWRLSDPFDAGSEIIPGHYPTNIVGNAGHSNYRFSTFWMKDVNYIKLRNLEIGYTLPRQWTAKLGIKRMRIYTLMQNLFSIDNLGYYNIDPETASTAGFDYPTMRIINFGFNLTF</sequence>
<dbReference type="NCBIfam" id="TIGR04056">
    <property type="entry name" value="OMP_RagA_SusC"/>
    <property type="match status" value="1"/>
</dbReference>
<reference evidence="5" key="2">
    <citation type="submission" date="2024-05" db="EMBL/GenBank/DDBJ databases">
        <title>Identification and characterization of horizontal gene transfer across gut microbiota members of farm animals based on homology search.</title>
        <authorList>
            <person name="Schwarzerova J."/>
            <person name="Nykrynova M."/>
            <person name="Jureckova K."/>
            <person name="Cejkova D."/>
            <person name="Rychlik I."/>
        </authorList>
    </citation>
    <scope>NUCLEOTIDE SEQUENCE</scope>
    <source>
        <strain evidence="5">ET37</strain>
    </source>
</reference>
<accession>A0ABT7WUE4</accession>
<organism evidence="5 6">
    <name type="scientific">Leyella lascolaii</name>
    <dbReference type="NCBI Taxonomy" id="1776379"/>
    <lineage>
        <taxon>Bacteria</taxon>
        <taxon>Pseudomonadati</taxon>
        <taxon>Bacteroidota</taxon>
        <taxon>Bacteroidia</taxon>
        <taxon>Bacteroidales</taxon>
        <taxon>Prevotellaceae</taxon>
        <taxon>Leyella</taxon>
    </lineage>
</organism>
<dbReference type="PANTHER" id="PTHR30069:SF29">
    <property type="entry name" value="HEMOGLOBIN AND HEMOGLOBIN-HAPTOGLOBIN-BINDING PROTEIN 1-RELATED"/>
    <property type="match status" value="1"/>
</dbReference>
<dbReference type="Pfam" id="PF13715">
    <property type="entry name" value="CarbopepD_reg_2"/>
    <property type="match status" value="1"/>
</dbReference>
<keyword evidence="6" id="KW-1185">Reference proteome</keyword>
<evidence type="ECO:0000259" key="4">
    <source>
        <dbReference type="Pfam" id="PF07715"/>
    </source>
</evidence>
<name>A0ABT7WUE4_9BACT</name>
<keyword evidence="2" id="KW-0812">Transmembrane</keyword>
<dbReference type="InterPro" id="IPR023997">
    <property type="entry name" value="TonB-dep_OMP_SusC/RagA_CS"/>
</dbReference>
<comment type="caution">
    <text evidence="5">The sequence shown here is derived from an EMBL/GenBank/DDBJ whole genome shotgun (WGS) entry which is preliminary data.</text>
</comment>
<evidence type="ECO:0000256" key="3">
    <source>
        <dbReference type="SAM" id="SignalP"/>
    </source>
</evidence>
<evidence type="ECO:0000313" key="5">
    <source>
        <dbReference type="EMBL" id="MDN0021562.1"/>
    </source>
</evidence>
<feature type="chain" id="PRO_5047099284" evidence="3">
    <location>
        <begin position="16"/>
        <end position="1051"/>
    </location>
</feature>
<protein>
    <submittedName>
        <fullName evidence="5">TonB-dependent receptor</fullName>
    </submittedName>
</protein>
<dbReference type="Pfam" id="PF07715">
    <property type="entry name" value="Plug"/>
    <property type="match status" value="1"/>
</dbReference>
<comment type="subcellular location">
    <subcellularLocation>
        <location evidence="2">Cell outer membrane</location>
        <topology evidence="2">Multi-pass membrane protein</topology>
    </subcellularLocation>
</comment>
<keyword evidence="2" id="KW-0472">Membrane</keyword>
<keyword evidence="1 3" id="KW-0732">Signal</keyword>
<dbReference type="PROSITE" id="PS52016">
    <property type="entry name" value="TONB_DEPENDENT_REC_3"/>
    <property type="match status" value="1"/>
</dbReference>
<dbReference type="RefSeq" id="WP_289824389.1">
    <property type="nucleotide sequence ID" value="NZ_JAUEIE010000001.1"/>
</dbReference>
<dbReference type="InterPro" id="IPR012910">
    <property type="entry name" value="Plug_dom"/>
</dbReference>
<dbReference type="NCBIfam" id="TIGR04057">
    <property type="entry name" value="SusC_RagA_signa"/>
    <property type="match status" value="1"/>
</dbReference>
<dbReference type="PANTHER" id="PTHR30069">
    <property type="entry name" value="TONB-DEPENDENT OUTER MEMBRANE RECEPTOR"/>
    <property type="match status" value="1"/>
</dbReference>
<proteinExistence type="inferred from homology"/>
<evidence type="ECO:0000313" key="6">
    <source>
        <dbReference type="Proteomes" id="UP001167831"/>
    </source>
</evidence>
<dbReference type="InterPro" id="IPR037066">
    <property type="entry name" value="Plug_dom_sf"/>
</dbReference>
<evidence type="ECO:0000256" key="1">
    <source>
        <dbReference type="ARBA" id="ARBA00022729"/>
    </source>
</evidence>
<feature type="signal peptide" evidence="3">
    <location>
        <begin position="1"/>
        <end position="15"/>
    </location>
</feature>
<reference evidence="5" key="1">
    <citation type="submission" date="2023-06" db="EMBL/GenBank/DDBJ databases">
        <authorList>
            <person name="Zeman M."/>
            <person name="Kubasova T."/>
            <person name="Jahodarova E."/>
            <person name="Nykrynova M."/>
            <person name="Rychlik I."/>
        </authorList>
    </citation>
    <scope>NUCLEOTIDE SEQUENCE</scope>
    <source>
        <strain evidence="5">ET37</strain>
    </source>
</reference>
<dbReference type="Proteomes" id="UP001167831">
    <property type="component" value="Unassembled WGS sequence"/>
</dbReference>
<dbReference type="InterPro" id="IPR039426">
    <property type="entry name" value="TonB-dep_rcpt-like"/>
</dbReference>
<keyword evidence="2" id="KW-0998">Cell outer membrane</keyword>
<comment type="similarity">
    <text evidence="2">Belongs to the TonB-dependent receptor family.</text>
</comment>
<gene>
    <name evidence="5" type="ORF">QVN81_00780</name>
</gene>
<keyword evidence="2" id="KW-1134">Transmembrane beta strand</keyword>
<dbReference type="InterPro" id="IPR023996">
    <property type="entry name" value="TonB-dep_OMP_SusC/RagA"/>
</dbReference>
<evidence type="ECO:0000256" key="2">
    <source>
        <dbReference type="PROSITE-ProRule" id="PRU01360"/>
    </source>
</evidence>
<dbReference type="SUPFAM" id="SSF56935">
    <property type="entry name" value="Porins"/>
    <property type="match status" value="1"/>
</dbReference>
<dbReference type="InterPro" id="IPR008969">
    <property type="entry name" value="CarboxyPept-like_regulatory"/>
</dbReference>
<dbReference type="EMBL" id="JAUEIE010000001">
    <property type="protein sequence ID" value="MDN0021562.1"/>
    <property type="molecule type" value="Genomic_DNA"/>
</dbReference>
<keyword evidence="5" id="KW-0675">Receptor</keyword>
<feature type="domain" description="TonB-dependent receptor plug" evidence="4">
    <location>
        <begin position="126"/>
        <end position="227"/>
    </location>
</feature>
<keyword evidence="2" id="KW-0813">Transport</keyword>
<dbReference type="Gene3D" id="2.170.130.10">
    <property type="entry name" value="TonB-dependent receptor, plug domain"/>
    <property type="match status" value="1"/>
</dbReference>
<dbReference type="SUPFAM" id="SSF49464">
    <property type="entry name" value="Carboxypeptidase regulatory domain-like"/>
    <property type="match status" value="1"/>
</dbReference>